<comment type="caution">
    <text evidence="2">The sequence shown here is derived from an EMBL/GenBank/DDBJ whole genome shotgun (WGS) entry which is preliminary data.</text>
</comment>
<organism evidence="2 3">
    <name type="scientific">Trifolium medium</name>
    <dbReference type="NCBI Taxonomy" id="97028"/>
    <lineage>
        <taxon>Eukaryota</taxon>
        <taxon>Viridiplantae</taxon>
        <taxon>Streptophyta</taxon>
        <taxon>Embryophyta</taxon>
        <taxon>Tracheophyta</taxon>
        <taxon>Spermatophyta</taxon>
        <taxon>Magnoliopsida</taxon>
        <taxon>eudicotyledons</taxon>
        <taxon>Gunneridae</taxon>
        <taxon>Pentapetalae</taxon>
        <taxon>rosids</taxon>
        <taxon>fabids</taxon>
        <taxon>Fabales</taxon>
        <taxon>Fabaceae</taxon>
        <taxon>Papilionoideae</taxon>
        <taxon>50 kb inversion clade</taxon>
        <taxon>NPAAA clade</taxon>
        <taxon>Hologalegina</taxon>
        <taxon>IRL clade</taxon>
        <taxon>Trifolieae</taxon>
        <taxon>Trifolium</taxon>
    </lineage>
</organism>
<evidence type="ECO:0000256" key="1">
    <source>
        <dbReference type="SAM" id="Phobius"/>
    </source>
</evidence>
<name>A0A392VTC2_9FABA</name>
<proteinExistence type="predicted"/>
<keyword evidence="1" id="KW-0812">Transmembrane</keyword>
<reference evidence="2 3" key="1">
    <citation type="journal article" date="2018" name="Front. Plant Sci.">
        <title>Red Clover (Trifolium pratense) and Zigzag Clover (T. medium) - A Picture of Genomic Similarities and Differences.</title>
        <authorList>
            <person name="Dluhosova J."/>
            <person name="Istvanek J."/>
            <person name="Nedelnik J."/>
            <person name="Repkova J."/>
        </authorList>
    </citation>
    <scope>NUCLEOTIDE SEQUENCE [LARGE SCALE GENOMIC DNA]</scope>
    <source>
        <strain evidence="3">cv. 10/8</strain>
        <tissue evidence="2">Leaf</tissue>
    </source>
</reference>
<dbReference type="Proteomes" id="UP000265520">
    <property type="component" value="Unassembled WGS sequence"/>
</dbReference>
<evidence type="ECO:0000313" key="3">
    <source>
        <dbReference type="Proteomes" id="UP000265520"/>
    </source>
</evidence>
<accession>A0A392VTC2</accession>
<feature type="transmembrane region" description="Helical" evidence="1">
    <location>
        <begin position="6"/>
        <end position="26"/>
    </location>
</feature>
<sequence length="60" mass="6207">MVARRAARAGATCSALVLTPIFFWSLRDAQLRLARRAILPCISDSSSGVCAACAGGLRGA</sequence>
<keyword evidence="1" id="KW-0472">Membrane</keyword>
<feature type="non-terminal residue" evidence="2">
    <location>
        <position position="60"/>
    </location>
</feature>
<protein>
    <submittedName>
        <fullName evidence="2">Uncharacterized protein</fullName>
    </submittedName>
</protein>
<keyword evidence="1" id="KW-1133">Transmembrane helix</keyword>
<dbReference type="AlphaFoldDB" id="A0A392VTC2"/>
<keyword evidence="3" id="KW-1185">Reference proteome</keyword>
<evidence type="ECO:0000313" key="2">
    <source>
        <dbReference type="EMBL" id="MCI91177.1"/>
    </source>
</evidence>
<dbReference type="EMBL" id="LXQA011264807">
    <property type="protein sequence ID" value="MCI91177.1"/>
    <property type="molecule type" value="Genomic_DNA"/>
</dbReference>